<evidence type="ECO:0000313" key="1">
    <source>
        <dbReference type="EMBL" id="EGE77335.2"/>
    </source>
</evidence>
<dbReference type="AlphaFoldDB" id="F2T1K1"/>
<dbReference type="Proteomes" id="UP000007802">
    <property type="component" value="Unassembled WGS sequence"/>
</dbReference>
<accession>F2T1K1</accession>
<proteinExistence type="predicted"/>
<dbReference type="HOGENOM" id="CLU_083350_0_0_1"/>
<organism evidence="1">
    <name type="scientific">Ajellomyces dermatitidis (strain ATCC 18188 / CBS 674.68)</name>
    <name type="common">Blastomyces dermatitidis</name>
    <dbReference type="NCBI Taxonomy" id="653446"/>
    <lineage>
        <taxon>Eukaryota</taxon>
        <taxon>Fungi</taxon>
        <taxon>Dikarya</taxon>
        <taxon>Ascomycota</taxon>
        <taxon>Pezizomycotina</taxon>
        <taxon>Eurotiomycetes</taxon>
        <taxon>Eurotiomycetidae</taxon>
        <taxon>Onygenales</taxon>
        <taxon>Ajellomycetaceae</taxon>
        <taxon>Blastomyces</taxon>
    </lineage>
</organism>
<protein>
    <submittedName>
        <fullName evidence="1">Uncharacterized protein</fullName>
    </submittedName>
</protein>
<reference evidence="1" key="1">
    <citation type="submission" date="2010-03" db="EMBL/GenBank/DDBJ databases">
        <title>Annotation of Blastomyces dermatitidis strain ATCC 18188.</title>
        <authorList>
            <consortium name="The Broad Institute Genome Sequencing Platform"/>
            <consortium name="Broad Institute Genome Sequencing Center for Infectious Disease."/>
            <person name="Cuomo C."/>
            <person name="Klein B."/>
            <person name="Sullivan T."/>
            <person name="Heitman J."/>
            <person name="Young S."/>
            <person name="Zeng Q."/>
            <person name="Gargeya S."/>
            <person name="Alvarado L."/>
            <person name="Berlin A.M."/>
            <person name="Chapman S.B."/>
            <person name="Chen Z."/>
            <person name="Freedman E."/>
            <person name="Gellesch M."/>
            <person name="Goldberg J."/>
            <person name="Griggs A."/>
            <person name="Gujja S."/>
            <person name="Heilman E."/>
            <person name="Heiman D."/>
            <person name="Howarth C."/>
            <person name="Mehta T."/>
            <person name="Neiman D."/>
            <person name="Pearson M."/>
            <person name="Roberts A."/>
            <person name="Saif S."/>
            <person name="Shea T."/>
            <person name="Shenoy N."/>
            <person name="Sisk P."/>
            <person name="Stolte C."/>
            <person name="Sykes S."/>
            <person name="White J."/>
            <person name="Yandava C."/>
            <person name="Haas B."/>
            <person name="Nusbaum C."/>
            <person name="Birren B."/>
        </authorList>
    </citation>
    <scope>NUCLEOTIDE SEQUENCE [LARGE SCALE GENOMIC DNA]</scope>
    <source>
        <strain evidence="1">ATCC 18188</strain>
    </source>
</reference>
<sequence length="89" mass="10228">MLADEERDGFKWPRTPLAPAIFENKTPSSAEINYEIDLIMIRIETKAIRMCFCTTCRRNDRYSTTDVSLFTCISARNVLSYTCSRYGTG</sequence>
<name>F2T1K1_AJEDA</name>
<gene>
    <name evidence="1" type="ORF">BDDG_00272</name>
</gene>
<dbReference type="EMBL" id="GG749407">
    <property type="protein sequence ID" value="EGE77335.2"/>
    <property type="molecule type" value="Genomic_DNA"/>
</dbReference>